<evidence type="ECO:0000256" key="3">
    <source>
        <dbReference type="ARBA" id="ARBA00004714"/>
    </source>
</evidence>
<evidence type="ECO:0000256" key="2">
    <source>
        <dbReference type="ARBA" id="ARBA00001947"/>
    </source>
</evidence>
<keyword evidence="6" id="KW-0479">Metal-binding</keyword>
<sequence length="159" mass="17899">MMLEIELGCTGGEEDGINNQNLHHSKLYTKPDDVAYAYENLKKIGSNFIIAASFGNCHGVYRFGNIKLKPEILKLSQQHVSEKFGLCKYPLNFVFHGGSGSNISDIQLAIKYGVLGNPEGNDYPNKKFYDPRSWLRCAQISMIDKLEEIFHQLNAVDVL</sequence>
<evidence type="ECO:0000313" key="11">
    <source>
        <dbReference type="Proteomes" id="UP000078200"/>
    </source>
</evidence>
<reference evidence="10" key="1">
    <citation type="submission" date="2020-05" db="UniProtKB">
        <authorList>
            <consortium name="EnsemblMetazoa"/>
        </authorList>
    </citation>
    <scope>IDENTIFICATION</scope>
    <source>
        <strain evidence="10">TTRI</strain>
    </source>
</reference>
<dbReference type="PROSITE" id="PS00806">
    <property type="entry name" value="ALDOLASE_CLASS_II_2"/>
    <property type="match status" value="1"/>
</dbReference>
<comment type="pathway">
    <text evidence="3">Carbohydrate degradation; glycolysis; D-glyceraldehyde 3-phosphate and glycerone phosphate from D-glucose: step 4/4.</text>
</comment>
<keyword evidence="11" id="KW-1185">Reference proteome</keyword>
<dbReference type="GO" id="GO:0006094">
    <property type="term" value="P:gluconeogenesis"/>
    <property type="evidence" value="ECO:0007669"/>
    <property type="project" value="TreeGrafter"/>
</dbReference>
<evidence type="ECO:0000256" key="5">
    <source>
        <dbReference type="ARBA" id="ARBA00013068"/>
    </source>
</evidence>
<dbReference type="EnsemblMetazoa" id="GAUT007475-RA">
    <property type="protein sequence ID" value="GAUT007475-PA"/>
    <property type="gene ID" value="GAUT007475"/>
</dbReference>
<dbReference type="GO" id="GO:0005829">
    <property type="term" value="C:cytosol"/>
    <property type="evidence" value="ECO:0007669"/>
    <property type="project" value="TreeGrafter"/>
</dbReference>
<dbReference type="InterPro" id="IPR013785">
    <property type="entry name" value="Aldolase_TIM"/>
</dbReference>
<comment type="cofactor">
    <cofactor evidence="2">
        <name>Zn(2+)</name>
        <dbReference type="ChEBI" id="CHEBI:29105"/>
    </cofactor>
</comment>
<dbReference type="GO" id="GO:0004332">
    <property type="term" value="F:fructose-bisphosphate aldolase activity"/>
    <property type="evidence" value="ECO:0007669"/>
    <property type="project" value="UniProtKB-EC"/>
</dbReference>
<keyword evidence="7" id="KW-0862">Zinc</keyword>
<dbReference type="STRING" id="7395.A0A1A9UK99"/>
<dbReference type="PANTHER" id="PTHR30559">
    <property type="entry name" value="FRUCTOSE-BISPHOSPHATE ALDOLASE CLASS 2"/>
    <property type="match status" value="1"/>
</dbReference>
<dbReference type="Pfam" id="PF01116">
    <property type="entry name" value="F_bP_aldolase"/>
    <property type="match status" value="1"/>
</dbReference>
<protein>
    <recommendedName>
        <fullName evidence="5">fructose-bisphosphate aldolase</fullName>
        <ecNumber evidence="5">4.1.2.13</ecNumber>
    </recommendedName>
</protein>
<dbReference type="VEuPathDB" id="VectorBase:GAUT007475"/>
<dbReference type="InterPro" id="IPR006411">
    <property type="entry name" value="Fruct_bisP_bact"/>
</dbReference>
<dbReference type="InterPro" id="IPR000771">
    <property type="entry name" value="FBA_II"/>
</dbReference>
<evidence type="ECO:0000256" key="9">
    <source>
        <dbReference type="ARBA" id="ARBA00023239"/>
    </source>
</evidence>
<evidence type="ECO:0000256" key="8">
    <source>
        <dbReference type="ARBA" id="ARBA00023152"/>
    </source>
</evidence>
<dbReference type="Proteomes" id="UP000078200">
    <property type="component" value="Unassembled WGS sequence"/>
</dbReference>
<accession>A0A1A9UK99</accession>
<evidence type="ECO:0000313" key="10">
    <source>
        <dbReference type="EnsemblMetazoa" id="GAUT007475-PA"/>
    </source>
</evidence>
<evidence type="ECO:0000256" key="4">
    <source>
        <dbReference type="ARBA" id="ARBA00005812"/>
    </source>
</evidence>
<comment type="catalytic activity">
    <reaction evidence="1">
        <text>beta-D-fructose 1,6-bisphosphate = D-glyceraldehyde 3-phosphate + dihydroxyacetone phosphate</text>
        <dbReference type="Rhea" id="RHEA:14729"/>
        <dbReference type="ChEBI" id="CHEBI:32966"/>
        <dbReference type="ChEBI" id="CHEBI:57642"/>
        <dbReference type="ChEBI" id="CHEBI:59776"/>
        <dbReference type="EC" id="4.1.2.13"/>
    </reaction>
</comment>
<evidence type="ECO:0000256" key="7">
    <source>
        <dbReference type="ARBA" id="ARBA00022833"/>
    </source>
</evidence>
<comment type="similarity">
    <text evidence="4">Belongs to the class II fructose-bisphosphate aldolase family.</text>
</comment>
<dbReference type="PANTHER" id="PTHR30559:SF0">
    <property type="entry name" value="FRUCTOSE-BISPHOSPHATE ALDOLASE"/>
    <property type="match status" value="1"/>
</dbReference>
<dbReference type="EC" id="4.1.2.13" evidence="5"/>
<dbReference type="SUPFAM" id="SSF51569">
    <property type="entry name" value="Aldolase"/>
    <property type="match status" value="1"/>
</dbReference>
<proteinExistence type="inferred from homology"/>
<keyword evidence="8" id="KW-0324">Glycolysis</keyword>
<evidence type="ECO:0000256" key="6">
    <source>
        <dbReference type="ARBA" id="ARBA00022723"/>
    </source>
</evidence>
<evidence type="ECO:0000256" key="1">
    <source>
        <dbReference type="ARBA" id="ARBA00000441"/>
    </source>
</evidence>
<keyword evidence="9" id="KW-0456">Lyase</keyword>
<dbReference type="UniPathway" id="UPA00109">
    <property type="reaction ID" value="UER00183"/>
</dbReference>
<dbReference type="Gene3D" id="3.20.20.70">
    <property type="entry name" value="Aldolase class I"/>
    <property type="match status" value="1"/>
</dbReference>
<dbReference type="GO" id="GO:0006096">
    <property type="term" value="P:glycolytic process"/>
    <property type="evidence" value="ECO:0007669"/>
    <property type="project" value="UniProtKB-UniPathway"/>
</dbReference>
<name>A0A1A9UK99_GLOAU</name>
<dbReference type="GO" id="GO:0008270">
    <property type="term" value="F:zinc ion binding"/>
    <property type="evidence" value="ECO:0007669"/>
    <property type="project" value="InterPro"/>
</dbReference>
<dbReference type="AlphaFoldDB" id="A0A1A9UK99"/>
<organism evidence="10 11">
    <name type="scientific">Glossina austeni</name>
    <name type="common">Savannah tsetse fly</name>
    <dbReference type="NCBI Taxonomy" id="7395"/>
    <lineage>
        <taxon>Eukaryota</taxon>
        <taxon>Metazoa</taxon>
        <taxon>Ecdysozoa</taxon>
        <taxon>Arthropoda</taxon>
        <taxon>Hexapoda</taxon>
        <taxon>Insecta</taxon>
        <taxon>Pterygota</taxon>
        <taxon>Neoptera</taxon>
        <taxon>Endopterygota</taxon>
        <taxon>Diptera</taxon>
        <taxon>Brachycera</taxon>
        <taxon>Muscomorpha</taxon>
        <taxon>Hippoboscoidea</taxon>
        <taxon>Glossinidae</taxon>
        <taxon>Glossina</taxon>
    </lineage>
</organism>